<feature type="domain" description="MurNAc-LAA" evidence="2">
    <location>
        <begin position="506"/>
        <end position="623"/>
    </location>
</feature>
<dbReference type="EMBL" id="PVXQ01000036">
    <property type="protein sequence ID" value="PRR81094.1"/>
    <property type="molecule type" value="Genomic_DNA"/>
</dbReference>
<comment type="caution">
    <text evidence="3">The sequence shown here is derived from an EMBL/GenBank/DDBJ whole genome shotgun (WGS) entry which is preliminary data.</text>
</comment>
<accession>A0A2T0BB37</accession>
<sequence length="626" mass="70717">MRHKSKKQLFILFIIVLLAGSVIGVLVQNKTEENASASATEEITTIDQNKIIVEPLQNDIKIIRPEANKITTGEQKITFSGMADPKIEVKLNNEPIDVYYTGNFILEAPLTIGSNSFNFTLGDKSLNYEVIRQDKIIDSIIPNKTLMVEGGMQAEIKTKLYSGATAYAEINGEKIELVQIESDEFISARDTTYATFKGIYNVPKVDKELVLDNIIINALYNGEKASKKGGKIIINKSLEKGTEAIIKNDIAWVYNYMNTSVTPMVDMAPLAKGTRDYITSKIIVDTKEYYNLASKKRVRSEDVEIIQNQEELENNIKAISVFQQDNKTILKLKPSSKLPYNMDIVSVDYKDISTGDYSVEEFKPKEINISFDYIKDLDNEVDFNENFLFDSIQVKEKDGNKYLNLTINDDINYSGHFAYYDNEGNLIVEFKNQKSTIKDMIIVIDPGHGLIENYKLDSGALGWSGINENTINTNISKFLEEGLLEKGAHILRLDTEKENLPLKTRGAKAREYNADLYLSIHNNSGGSGKYNGTETYYNTPYSKNFAKNINYSLVDCYNNNLFKGIDGDYNRGVKFNDYTVTLERENPSVLIEVGYIDNPLSFNKIIDSDYQKKLAESIIKGLENSL</sequence>
<reference evidence="3 4" key="1">
    <citation type="submission" date="2018-03" db="EMBL/GenBank/DDBJ databases">
        <title>Genome sequence of Clostridium vincentii DSM 10228.</title>
        <authorList>
            <person name="Poehlein A."/>
            <person name="Daniel R."/>
        </authorList>
    </citation>
    <scope>NUCLEOTIDE SEQUENCE [LARGE SCALE GENOMIC DNA]</scope>
    <source>
        <strain evidence="3 4">DSM 10228</strain>
    </source>
</reference>
<dbReference type="GO" id="GO:0030288">
    <property type="term" value="C:outer membrane-bounded periplasmic space"/>
    <property type="evidence" value="ECO:0007669"/>
    <property type="project" value="TreeGrafter"/>
</dbReference>
<dbReference type="RefSeq" id="WP_106060688.1">
    <property type="nucleotide sequence ID" value="NZ_PVXQ01000036.1"/>
</dbReference>
<protein>
    <submittedName>
        <fullName evidence="3">N-acetylmuramoyl-L-alanine amidase LytC</fullName>
        <ecNumber evidence="3">3.5.1.28</ecNumber>
    </submittedName>
</protein>
<dbReference type="OrthoDB" id="9772024at2"/>
<dbReference type="GO" id="GO:0008745">
    <property type="term" value="F:N-acetylmuramoyl-L-alanine amidase activity"/>
    <property type="evidence" value="ECO:0007669"/>
    <property type="project" value="UniProtKB-EC"/>
</dbReference>
<evidence type="ECO:0000313" key="4">
    <source>
        <dbReference type="Proteomes" id="UP000239471"/>
    </source>
</evidence>
<dbReference type="Gene3D" id="3.40.630.40">
    <property type="entry name" value="Zn-dependent exopeptidases"/>
    <property type="match status" value="1"/>
</dbReference>
<evidence type="ECO:0000256" key="1">
    <source>
        <dbReference type="ARBA" id="ARBA00022801"/>
    </source>
</evidence>
<organism evidence="3 4">
    <name type="scientific">Clostridium vincentii</name>
    <dbReference type="NCBI Taxonomy" id="52704"/>
    <lineage>
        <taxon>Bacteria</taxon>
        <taxon>Bacillati</taxon>
        <taxon>Bacillota</taxon>
        <taxon>Clostridia</taxon>
        <taxon>Eubacteriales</taxon>
        <taxon>Clostridiaceae</taxon>
        <taxon>Clostridium</taxon>
    </lineage>
</organism>
<keyword evidence="4" id="KW-1185">Reference proteome</keyword>
<dbReference type="Pfam" id="PF01520">
    <property type="entry name" value="Amidase_3"/>
    <property type="match status" value="1"/>
</dbReference>
<dbReference type="EC" id="3.5.1.28" evidence="3"/>
<dbReference type="CDD" id="cd02696">
    <property type="entry name" value="MurNAc-LAA"/>
    <property type="match status" value="1"/>
</dbReference>
<dbReference type="PANTHER" id="PTHR30404">
    <property type="entry name" value="N-ACETYLMURAMOYL-L-ALANINE AMIDASE"/>
    <property type="match status" value="1"/>
</dbReference>
<proteinExistence type="predicted"/>
<dbReference type="AlphaFoldDB" id="A0A2T0BB37"/>
<dbReference type="SUPFAM" id="SSF53187">
    <property type="entry name" value="Zn-dependent exopeptidases"/>
    <property type="match status" value="1"/>
</dbReference>
<dbReference type="GO" id="GO:0009253">
    <property type="term" value="P:peptidoglycan catabolic process"/>
    <property type="evidence" value="ECO:0007669"/>
    <property type="project" value="InterPro"/>
</dbReference>
<dbReference type="InterPro" id="IPR050695">
    <property type="entry name" value="N-acetylmuramoyl_amidase_3"/>
</dbReference>
<dbReference type="SMART" id="SM00646">
    <property type="entry name" value="Ami_3"/>
    <property type="match status" value="1"/>
</dbReference>
<dbReference type="InterPro" id="IPR013783">
    <property type="entry name" value="Ig-like_fold"/>
</dbReference>
<evidence type="ECO:0000259" key="2">
    <source>
        <dbReference type="SMART" id="SM00646"/>
    </source>
</evidence>
<dbReference type="Gene3D" id="2.60.40.10">
    <property type="entry name" value="Immunoglobulins"/>
    <property type="match status" value="1"/>
</dbReference>
<dbReference type="Proteomes" id="UP000239471">
    <property type="component" value="Unassembled WGS sequence"/>
</dbReference>
<name>A0A2T0BB37_9CLOT</name>
<evidence type="ECO:0000313" key="3">
    <source>
        <dbReference type="EMBL" id="PRR81094.1"/>
    </source>
</evidence>
<gene>
    <name evidence="3" type="primary">lytC_2</name>
    <name evidence="3" type="ORF">CLVI_27680</name>
</gene>
<dbReference type="PANTHER" id="PTHR30404:SF0">
    <property type="entry name" value="N-ACETYLMURAMOYL-L-ALANINE AMIDASE AMIC"/>
    <property type="match status" value="1"/>
</dbReference>
<keyword evidence="1 3" id="KW-0378">Hydrolase</keyword>
<dbReference type="InterPro" id="IPR002508">
    <property type="entry name" value="MurNAc-LAA_cat"/>
</dbReference>